<dbReference type="SUPFAM" id="SSF50249">
    <property type="entry name" value="Nucleic acid-binding proteins"/>
    <property type="match status" value="1"/>
</dbReference>
<dbReference type="GO" id="GO:0003735">
    <property type="term" value="F:structural constituent of ribosome"/>
    <property type="evidence" value="ECO:0007669"/>
    <property type="project" value="TreeGrafter"/>
</dbReference>
<keyword evidence="3" id="KW-0808">Transferase</keyword>
<dbReference type="Gene3D" id="2.40.50.140">
    <property type="entry name" value="Nucleic acid-binding proteins"/>
    <property type="match status" value="1"/>
</dbReference>
<feature type="compositionally biased region" description="Basic and acidic residues" evidence="1">
    <location>
        <begin position="136"/>
        <end position="148"/>
    </location>
</feature>
<name>A0A645JUS2_9ZZZZ</name>
<dbReference type="AlphaFoldDB" id="A0A645JUS2"/>
<sequence>MEGKVTAIMKFGAFVALEGGRSGLVHISEIANSYVNDVHDYLQEGQSVKVRVLTSENGKLNLSIKKALPPEEGRSFSPRGVGGPRPAVGGGGPHPAGGGYAPVNRPGPVRAQAISPSGDVDFEDKLKKFLSASEGKMADLNRSVDGKRGGKRRK</sequence>
<keyword evidence="3" id="KW-0548">Nucleotidyltransferase</keyword>
<feature type="compositionally biased region" description="Gly residues" evidence="1">
    <location>
        <begin position="80"/>
        <end position="100"/>
    </location>
</feature>
<proteinExistence type="predicted"/>
<dbReference type="InterPro" id="IPR012340">
    <property type="entry name" value="NA-bd_OB-fold"/>
</dbReference>
<evidence type="ECO:0000259" key="2">
    <source>
        <dbReference type="PROSITE" id="PS50126"/>
    </source>
</evidence>
<dbReference type="EC" id="2.7.7.8" evidence="3"/>
<dbReference type="PANTHER" id="PTHR10724">
    <property type="entry name" value="30S RIBOSOMAL PROTEIN S1"/>
    <property type="match status" value="1"/>
</dbReference>
<dbReference type="GO" id="GO:0006412">
    <property type="term" value="P:translation"/>
    <property type="evidence" value="ECO:0007669"/>
    <property type="project" value="TreeGrafter"/>
</dbReference>
<dbReference type="GO" id="GO:0003729">
    <property type="term" value="F:mRNA binding"/>
    <property type="evidence" value="ECO:0007669"/>
    <property type="project" value="TreeGrafter"/>
</dbReference>
<comment type="caution">
    <text evidence="3">The sequence shown here is derived from an EMBL/GenBank/DDBJ whole genome shotgun (WGS) entry which is preliminary data.</text>
</comment>
<gene>
    <name evidence="3" type="primary">pnp_79</name>
    <name evidence="3" type="ORF">SDC9_211308</name>
</gene>
<dbReference type="PROSITE" id="PS50126">
    <property type="entry name" value="S1"/>
    <property type="match status" value="1"/>
</dbReference>
<dbReference type="InterPro" id="IPR050437">
    <property type="entry name" value="Ribos_protein_bS1-like"/>
</dbReference>
<dbReference type="GO" id="GO:0004654">
    <property type="term" value="F:polyribonucleotide nucleotidyltransferase activity"/>
    <property type="evidence" value="ECO:0007669"/>
    <property type="project" value="UniProtKB-EC"/>
</dbReference>
<dbReference type="Pfam" id="PF00575">
    <property type="entry name" value="S1"/>
    <property type="match status" value="1"/>
</dbReference>
<organism evidence="3">
    <name type="scientific">bioreactor metagenome</name>
    <dbReference type="NCBI Taxonomy" id="1076179"/>
    <lineage>
        <taxon>unclassified sequences</taxon>
        <taxon>metagenomes</taxon>
        <taxon>ecological metagenomes</taxon>
    </lineage>
</organism>
<evidence type="ECO:0000313" key="3">
    <source>
        <dbReference type="EMBL" id="MPN63544.1"/>
    </source>
</evidence>
<dbReference type="InterPro" id="IPR003029">
    <property type="entry name" value="S1_domain"/>
</dbReference>
<feature type="region of interest" description="Disordered" evidence="1">
    <location>
        <begin position="131"/>
        <end position="154"/>
    </location>
</feature>
<reference evidence="3" key="1">
    <citation type="submission" date="2019-08" db="EMBL/GenBank/DDBJ databases">
        <authorList>
            <person name="Kucharzyk K."/>
            <person name="Murdoch R.W."/>
            <person name="Higgins S."/>
            <person name="Loffler F."/>
        </authorList>
    </citation>
    <scope>NUCLEOTIDE SEQUENCE</scope>
</reference>
<feature type="domain" description="S1 motif" evidence="2">
    <location>
        <begin position="1"/>
        <end position="65"/>
    </location>
</feature>
<dbReference type="SMART" id="SM00316">
    <property type="entry name" value="S1"/>
    <property type="match status" value="1"/>
</dbReference>
<evidence type="ECO:0000256" key="1">
    <source>
        <dbReference type="SAM" id="MobiDB-lite"/>
    </source>
</evidence>
<dbReference type="EMBL" id="VSSQ01143135">
    <property type="protein sequence ID" value="MPN63544.1"/>
    <property type="molecule type" value="Genomic_DNA"/>
</dbReference>
<accession>A0A645JUS2</accession>
<protein>
    <submittedName>
        <fullName evidence="3">Polyribonucleotide nucleotidyltransferase</fullName>
        <ecNumber evidence="3">2.7.7.8</ecNumber>
    </submittedName>
</protein>
<feature type="region of interest" description="Disordered" evidence="1">
    <location>
        <begin position="64"/>
        <end position="118"/>
    </location>
</feature>